<dbReference type="PRINTS" id="PR01434">
    <property type="entry name" value="NADHDHGNASE5"/>
</dbReference>
<name>A0A1I0V085_9BACI</name>
<keyword evidence="20" id="KW-1185">Reference proteome</keyword>
<dbReference type="InterPro" id="IPR050616">
    <property type="entry name" value="CPA3_Na-H_Antiporter_A"/>
</dbReference>
<feature type="transmembrane region" description="Helical" evidence="14">
    <location>
        <begin position="266"/>
        <end position="287"/>
    </location>
</feature>
<evidence type="ECO:0000256" key="3">
    <source>
        <dbReference type="ARBA" id="ARBA00022448"/>
    </source>
</evidence>
<dbReference type="GO" id="GO:0005886">
    <property type="term" value="C:plasma membrane"/>
    <property type="evidence" value="ECO:0007669"/>
    <property type="project" value="UniProtKB-SubCell"/>
</dbReference>
<evidence type="ECO:0000256" key="13">
    <source>
        <dbReference type="RuleBase" id="RU000320"/>
    </source>
</evidence>
<keyword evidence="7" id="KW-0375">Hydrogen ion transport</keyword>
<feature type="transmembrane region" description="Helical" evidence="14">
    <location>
        <begin position="751"/>
        <end position="769"/>
    </location>
</feature>
<dbReference type="STRING" id="237679.SAMN04488072_10182"/>
<dbReference type="NCBIfam" id="NF009285">
    <property type="entry name" value="PRK12645.1"/>
    <property type="match status" value="1"/>
</dbReference>
<protein>
    <submittedName>
        <fullName evidence="19">Multicomponent Na+:H+ antiporter subunit A</fullName>
    </submittedName>
</protein>
<dbReference type="EMBL" id="FOJW01000001">
    <property type="protein sequence ID" value="SFA69749.1"/>
    <property type="molecule type" value="Genomic_DNA"/>
</dbReference>
<keyword evidence="6 13" id="KW-0812">Transmembrane</keyword>
<feature type="transmembrane region" description="Helical" evidence="14">
    <location>
        <begin position="30"/>
        <end position="53"/>
    </location>
</feature>
<evidence type="ECO:0000256" key="4">
    <source>
        <dbReference type="ARBA" id="ARBA00022449"/>
    </source>
</evidence>
<gene>
    <name evidence="19" type="ORF">SAMN04488072_10182</name>
</gene>
<evidence type="ECO:0000259" key="15">
    <source>
        <dbReference type="Pfam" id="PF00361"/>
    </source>
</evidence>
<feature type="domain" description="NADH-Ubiquinone oxidoreductase (complex I) chain 5 N-terminal" evidence="16">
    <location>
        <begin position="60"/>
        <end position="107"/>
    </location>
</feature>
<feature type="transmembrane region" description="Helical" evidence="14">
    <location>
        <begin position="509"/>
        <end position="526"/>
    </location>
</feature>
<keyword evidence="3" id="KW-0813">Transport</keyword>
<dbReference type="PRINTS" id="PR01435">
    <property type="entry name" value="NPOXDRDTASE5"/>
</dbReference>
<feature type="transmembrane region" description="Helical" evidence="14">
    <location>
        <begin position="74"/>
        <end position="97"/>
    </location>
</feature>
<feature type="transmembrane region" description="Helical" evidence="14">
    <location>
        <begin position="633"/>
        <end position="651"/>
    </location>
</feature>
<evidence type="ECO:0000313" key="20">
    <source>
        <dbReference type="Proteomes" id="UP000198642"/>
    </source>
</evidence>
<evidence type="ECO:0000313" key="19">
    <source>
        <dbReference type="EMBL" id="SFA69749.1"/>
    </source>
</evidence>
<dbReference type="PANTHER" id="PTHR43373:SF1">
    <property type="entry name" value="NA(+)_H(+) ANTIPORTER SUBUNIT A"/>
    <property type="match status" value="1"/>
</dbReference>
<dbReference type="GO" id="GO:0015297">
    <property type="term" value="F:antiporter activity"/>
    <property type="evidence" value="ECO:0007669"/>
    <property type="project" value="UniProtKB-KW"/>
</dbReference>
<reference evidence="19 20" key="1">
    <citation type="submission" date="2016-10" db="EMBL/GenBank/DDBJ databases">
        <authorList>
            <person name="de Groot N.N."/>
        </authorList>
    </citation>
    <scope>NUCLEOTIDE SEQUENCE [LARGE SCALE GENOMIC DNA]</scope>
    <source>
        <strain evidence="19 20">CGMCC 1.3702</strain>
    </source>
</reference>
<comment type="similarity">
    <text evidence="2">Belongs to the CPA3 antiporters (TC 2.A.63) subunit A family.</text>
</comment>
<feature type="domain" description="MrpA C-terminal/MbhE" evidence="18">
    <location>
        <begin position="692"/>
        <end position="770"/>
    </location>
</feature>
<evidence type="ECO:0000256" key="1">
    <source>
        <dbReference type="ARBA" id="ARBA00004651"/>
    </source>
</evidence>
<organism evidence="19 20">
    <name type="scientific">Lentibacillus halodurans</name>
    <dbReference type="NCBI Taxonomy" id="237679"/>
    <lineage>
        <taxon>Bacteria</taxon>
        <taxon>Bacillati</taxon>
        <taxon>Bacillota</taxon>
        <taxon>Bacilli</taxon>
        <taxon>Bacillales</taxon>
        <taxon>Bacillaceae</taxon>
        <taxon>Lentibacillus</taxon>
    </lineage>
</organism>
<feature type="transmembrane region" description="Helical" evidence="14">
    <location>
        <begin position="456"/>
        <end position="475"/>
    </location>
</feature>
<feature type="transmembrane region" description="Helical" evidence="14">
    <location>
        <begin position="604"/>
        <end position="626"/>
    </location>
</feature>
<keyword evidence="9" id="KW-0915">Sodium</keyword>
<accession>A0A1I0V085</accession>
<dbReference type="AlphaFoldDB" id="A0A1I0V085"/>
<evidence type="ECO:0000256" key="6">
    <source>
        <dbReference type="ARBA" id="ARBA00022692"/>
    </source>
</evidence>
<evidence type="ECO:0000259" key="16">
    <source>
        <dbReference type="Pfam" id="PF00662"/>
    </source>
</evidence>
<dbReference type="RefSeq" id="WP_090232014.1">
    <property type="nucleotide sequence ID" value="NZ_FOJW01000001.1"/>
</dbReference>
<feature type="transmembrane region" description="Helical" evidence="14">
    <location>
        <begin position="127"/>
        <end position="149"/>
    </location>
</feature>
<feature type="transmembrane region" description="Helical" evidence="14">
    <location>
        <begin position="355"/>
        <end position="379"/>
    </location>
</feature>
<dbReference type="InterPro" id="IPR001516">
    <property type="entry name" value="Proton_antipo_N"/>
</dbReference>
<keyword evidence="12" id="KW-0739">Sodium transport</keyword>
<proteinExistence type="inferred from homology"/>
<dbReference type="Pfam" id="PF00361">
    <property type="entry name" value="Proton_antipo_M"/>
    <property type="match status" value="1"/>
</dbReference>
<evidence type="ECO:0000256" key="2">
    <source>
        <dbReference type="ARBA" id="ARBA00008483"/>
    </source>
</evidence>
<dbReference type="GO" id="GO:0006814">
    <property type="term" value="P:sodium ion transport"/>
    <property type="evidence" value="ECO:0007669"/>
    <property type="project" value="UniProtKB-KW"/>
</dbReference>
<feature type="domain" description="NADH:quinone oxidoreductase/Mrp antiporter transmembrane" evidence="15">
    <location>
        <begin position="123"/>
        <end position="410"/>
    </location>
</feature>
<feature type="transmembrane region" description="Helical" evidence="14">
    <location>
        <begin position="571"/>
        <end position="592"/>
    </location>
</feature>
<evidence type="ECO:0000256" key="14">
    <source>
        <dbReference type="SAM" id="Phobius"/>
    </source>
</evidence>
<feature type="transmembrane region" description="Helical" evidence="14">
    <location>
        <begin position="696"/>
        <end position="714"/>
    </location>
</feature>
<dbReference type="InterPro" id="IPR001750">
    <property type="entry name" value="ND/Mrp_TM"/>
</dbReference>
<keyword evidence="5" id="KW-1003">Cell membrane</keyword>
<dbReference type="Pfam" id="PF00662">
    <property type="entry name" value="Proton_antipo_N"/>
    <property type="match status" value="1"/>
</dbReference>
<keyword evidence="11 14" id="KW-0472">Membrane</keyword>
<evidence type="ECO:0000256" key="11">
    <source>
        <dbReference type="ARBA" id="ARBA00023136"/>
    </source>
</evidence>
<evidence type="ECO:0000256" key="7">
    <source>
        <dbReference type="ARBA" id="ARBA00022781"/>
    </source>
</evidence>
<evidence type="ECO:0000256" key="8">
    <source>
        <dbReference type="ARBA" id="ARBA00022989"/>
    </source>
</evidence>
<feature type="domain" description="MrpA C-terminal/MbhD" evidence="17">
    <location>
        <begin position="615"/>
        <end position="679"/>
    </location>
</feature>
<feature type="transmembrane region" description="Helical" evidence="14">
    <location>
        <begin position="414"/>
        <end position="435"/>
    </location>
</feature>
<evidence type="ECO:0000256" key="10">
    <source>
        <dbReference type="ARBA" id="ARBA00023065"/>
    </source>
</evidence>
<evidence type="ECO:0000259" key="17">
    <source>
        <dbReference type="Pfam" id="PF13244"/>
    </source>
</evidence>
<keyword evidence="8 14" id="KW-1133">Transmembrane helix</keyword>
<dbReference type="Proteomes" id="UP000198642">
    <property type="component" value="Unassembled WGS sequence"/>
</dbReference>
<keyword evidence="4" id="KW-0050">Antiport</keyword>
<dbReference type="InterPro" id="IPR005663">
    <property type="entry name" value="MrpA/MnhA1/PhaAB"/>
</dbReference>
<feature type="transmembrane region" description="Helical" evidence="14">
    <location>
        <begin position="103"/>
        <end position="122"/>
    </location>
</feature>
<dbReference type="InterPro" id="IPR046806">
    <property type="entry name" value="MrpA_C/MbhE"/>
</dbReference>
<dbReference type="InterPro" id="IPR025383">
    <property type="entry name" value="MrpA_C/MbhD"/>
</dbReference>
<evidence type="ECO:0000256" key="5">
    <source>
        <dbReference type="ARBA" id="ARBA00022475"/>
    </source>
</evidence>
<comment type="subcellular location">
    <subcellularLocation>
        <location evidence="1">Cell membrane</location>
        <topology evidence="1">Multi-pass membrane protein</topology>
    </subcellularLocation>
    <subcellularLocation>
        <location evidence="13">Membrane</location>
        <topology evidence="13">Multi-pass membrane protein</topology>
    </subcellularLocation>
</comment>
<dbReference type="Pfam" id="PF20501">
    <property type="entry name" value="MbhE"/>
    <property type="match status" value="1"/>
</dbReference>
<dbReference type="GO" id="GO:1902600">
    <property type="term" value="P:proton transmembrane transport"/>
    <property type="evidence" value="ECO:0007669"/>
    <property type="project" value="UniProtKB-KW"/>
</dbReference>
<dbReference type="PANTHER" id="PTHR43373">
    <property type="entry name" value="NA(+)/H(+) ANTIPORTER SUBUNIT"/>
    <property type="match status" value="1"/>
</dbReference>
<evidence type="ECO:0000256" key="9">
    <source>
        <dbReference type="ARBA" id="ARBA00023053"/>
    </source>
</evidence>
<feature type="transmembrane region" description="Helical" evidence="14">
    <location>
        <begin position="161"/>
        <end position="181"/>
    </location>
</feature>
<evidence type="ECO:0000256" key="12">
    <source>
        <dbReference type="ARBA" id="ARBA00023201"/>
    </source>
</evidence>
<dbReference type="Pfam" id="PF13244">
    <property type="entry name" value="MbhD"/>
    <property type="match status" value="1"/>
</dbReference>
<feature type="transmembrane region" description="Helical" evidence="14">
    <location>
        <begin position="657"/>
        <end position="676"/>
    </location>
</feature>
<dbReference type="NCBIfam" id="TIGR00940">
    <property type="entry name" value="2a6301s01"/>
    <property type="match status" value="1"/>
</dbReference>
<sequence>MIFTVLIPLLLACFIPFISRFKQKIHTGVFVFFVPFAIFLYFIQFTGTGFESIQHTYNWIPSLGINLDFHLDGLSLLFALLISGIGALVVLYSIYYLDRSENLGHFYVYLLMFMSAMLGIVLSDNVFVLYTFWELTSISSFLLIGYWHFKEKSRYGALKSMMITIFGGLSMFGGFILLSVISGTTSIQVMIANADMILNHPYMPLALGFILLGAFTKSAQFPFHIWLPDAMEAPTPVSAYLHSATMVKAGLYLVARFSPVFADFEWFFIIVSLAGIITLCWASYMAVHQTDLKAILAFSTVSQLGMIMAMLGFGTKAAVFAAVFHILNHATFKGSLFMVAGTVDHETGTRDIRKLGGLFTFMPITATLALFGTFSMAGIPLPFLNGFYSKELFFDSTLDLREGMNATASFLAEAIPYLAVFGSIFTFVYSLYFLFGTFGGKTQVDKLAKKPHEAPFGMLISPAILVLGVILIGLFPNAFNGTFIAHAAEAVYGGDIVKDIHFWHGWDSTAFQMSLAVVGLGAILAVTRTKWNGVYQVLPGTWSVNKVYNSFMEKLDIYSRKMTTFYMTGSLRLYMALILSTILIVTAGFMLATNGFTIDFSNLAPVSIIEVAVVLVIIAAAIGTVFAKKNLAAILIVGVAGYGVALLFVIYRAPDLALTQLVVETVSVALFLLCFYHLPNLKKRNDPLRTKMTNAIISVGFGAMVTLIGISAHSSDWFGTISDYFLETSYKLGGGNNVVNVILVDMRGLDTLFEIAVLGIAALAIYTLIKFKTDKGGK</sequence>
<feature type="transmembrane region" description="Helical" evidence="14">
    <location>
        <begin position="202"/>
        <end position="227"/>
    </location>
</feature>
<evidence type="ECO:0000259" key="18">
    <source>
        <dbReference type="Pfam" id="PF20501"/>
    </source>
</evidence>
<dbReference type="OrthoDB" id="9807568at2"/>
<keyword evidence="10" id="KW-0406">Ion transport</keyword>